<dbReference type="Proteomes" id="UP000789375">
    <property type="component" value="Unassembled WGS sequence"/>
</dbReference>
<organism evidence="1 2">
    <name type="scientific">Funneliformis mosseae</name>
    <name type="common">Endomycorrhizal fungus</name>
    <name type="synonym">Glomus mosseae</name>
    <dbReference type="NCBI Taxonomy" id="27381"/>
    <lineage>
        <taxon>Eukaryota</taxon>
        <taxon>Fungi</taxon>
        <taxon>Fungi incertae sedis</taxon>
        <taxon>Mucoromycota</taxon>
        <taxon>Glomeromycotina</taxon>
        <taxon>Glomeromycetes</taxon>
        <taxon>Glomerales</taxon>
        <taxon>Glomeraceae</taxon>
        <taxon>Funneliformis</taxon>
    </lineage>
</organism>
<sequence length="130" mass="15173">MKGSRPYARDDKEIADALKISKNLRKIFINVFKDNAKCRRRLPKNLAIFGSQSFRLRIHLQFMITEENSVLMKDKGVHIFYECIIKWALLVLEIKEAFEESQVQTRPSRLSYVNALKGSGHSILKMDHYS</sequence>
<protein>
    <submittedName>
        <fullName evidence="1">15718_t:CDS:1</fullName>
    </submittedName>
</protein>
<evidence type="ECO:0000313" key="1">
    <source>
        <dbReference type="EMBL" id="CAG8616460.1"/>
    </source>
</evidence>
<gene>
    <name evidence="1" type="ORF">FMOSSE_LOCUS9743</name>
</gene>
<dbReference type="EMBL" id="CAJVPP010002954">
    <property type="protein sequence ID" value="CAG8616460.1"/>
    <property type="molecule type" value="Genomic_DNA"/>
</dbReference>
<keyword evidence="2" id="KW-1185">Reference proteome</keyword>
<reference evidence="1" key="1">
    <citation type="submission" date="2021-06" db="EMBL/GenBank/DDBJ databases">
        <authorList>
            <person name="Kallberg Y."/>
            <person name="Tangrot J."/>
            <person name="Rosling A."/>
        </authorList>
    </citation>
    <scope>NUCLEOTIDE SEQUENCE</scope>
    <source>
        <strain evidence="1">87-6 pot B 2015</strain>
    </source>
</reference>
<accession>A0A9N9GK65</accession>
<proteinExistence type="predicted"/>
<dbReference type="AlphaFoldDB" id="A0A9N9GK65"/>
<evidence type="ECO:0000313" key="2">
    <source>
        <dbReference type="Proteomes" id="UP000789375"/>
    </source>
</evidence>
<name>A0A9N9GK65_FUNMO</name>
<comment type="caution">
    <text evidence="1">The sequence shown here is derived from an EMBL/GenBank/DDBJ whole genome shotgun (WGS) entry which is preliminary data.</text>
</comment>